<dbReference type="SUPFAM" id="SSF52821">
    <property type="entry name" value="Rhodanese/Cell cycle control phosphatase"/>
    <property type="match status" value="1"/>
</dbReference>
<protein>
    <recommendedName>
        <fullName evidence="3">Rhodanese domain-containing protein</fullName>
    </recommendedName>
</protein>
<evidence type="ECO:0008006" key="3">
    <source>
        <dbReference type="Google" id="ProtNLM"/>
    </source>
</evidence>
<dbReference type="RefSeq" id="WP_015010579.1">
    <property type="nucleotide sequence ID" value="NC_018704.1"/>
</dbReference>
<dbReference type="STRING" id="698758.AXY_18600"/>
<dbReference type="AlphaFoldDB" id="K0J455"/>
<gene>
    <name evidence="1" type="ordered locus">AXY_18600</name>
</gene>
<dbReference type="Proteomes" id="UP000006294">
    <property type="component" value="Chromosome"/>
</dbReference>
<dbReference type="InterPro" id="IPR036873">
    <property type="entry name" value="Rhodanese-like_dom_sf"/>
</dbReference>
<reference evidence="1 2" key="1">
    <citation type="submission" date="2011-01" db="EMBL/GenBank/DDBJ databases">
        <title>Whole genome sequence of Amphibacillus xylinus NBRC 15112.</title>
        <authorList>
            <person name="Nakazawa H."/>
            <person name="Katano Y."/>
            <person name="Nakamura S."/>
            <person name="Sasagawa M."/>
            <person name="Fukada J."/>
            <person name="Arai T."/>
            <person name="Sasakura N."/>
            <person name="Mochizuki D."/>
            <person name="Hosoyama A."/>
            <person name="Harada K."/>
            <person name="Horikawa H."/>
            <person name="Kato Y."/>
            <person name="Harada T."/>
            <person name="Sasaki K."/>
            <person name="Sekiguchi M."/>
            <person name="Hodoyama M."/>
            <person name="Nishiko R."/>
            <person name="Narita H."/>
            <person name="Hanamaki A."/>
            <person name="Hata C."/>
            <person name="Konno Y."/>
            <person name="Niimura Y."/>
            <person name="Yamazaki S."/>
            <person name="Fujita N."/>
        </authorList>
    </citation>
    <scope>NUCLEOTIDE SEQUENCE [LARGE SCALE GENOMIC DNA]</scope>
    <source>
        <strain evidence="2">ATCC 51415 / DSM 6626 / JCM 7361 / LMG 17667 / NBRC 15112 / Ep01</strain>
    </source>
</reference>
<sequence length="121" mass="14247">MWVVYLILLIPIIYTCYYRYVPVRGVKCIQYHQLDCVKVKVDLRDYNDSAKETIDQAIALPVAYIKRFHHELPKEPLYVIASNVVERNIGIRLLKRYGYEVAGYLLIDKRCCCKNQLTNFA</sequence>
<dbReference type="EMBL" id="AP012050">
    <property type="protein sequence ID" value="BAM47992.1"/>
    <property type="molecule type" value="Genomic_DNA"/>
</dbReference>
<dbReference type="eggNOG" id="ENOG5032Z1E">
    <property type="taxonomic scope" value="Bacteria"/>
</dbReference>
<evidence type="ECO:0000313" key="2">
    <source>
        <dbReference type="Proteomes" id="UP000006294"/>
    </source>
</evidence>
<evidence type="ECO:0000313" key="1">
    <source>
        <dbReference type="EMBL" id="BAM47992.1"/>
    </source>
</evidence>
<dbReference type="HOGENOM" id="CLU_151227_0_0_9"/>
<dbReference type="PATRIC" id="fig|698758.3.peg.1862"/>
<dbReference type="KEGG" id="axl:AXY_18600"/>
<keyword evidence="2" id="KW-1185">Reference proteome</keyword>
<name>K0J455_AMPXN</name>
<proteinExistence type="predicted"/>
<organism evidence="1 2">
    <name type="scientific">Amphibacillus xylanus (strain ATCC 51415 / DSM 6626 / JCM 7361 / LMG 17667 / NBRC 15112 / Ep01)</name>
    <dbReference type="NCBI Taxonomy" id="698758"/>
    <lineage>
        <taxon>Bacteria</taxon>
        <taxon>Bacillati</taxon>
        <taxon>Bacillota</taxon>
        <taxon>Bacilli</taxon>
        <taxon>Bacillales</taxon>
        <taxon>Bacillaceae</taxon>
        <taxon>Amphibacillus</taxon>
    </lineage>
</organism>
<accession>K0J455</accession>
<dbReference type="OrthoDB" id="2967651at2"/>